<organism evidence="2 3">
    <name type="scientific">Segatella copri</name>
    <dbReference type="NCBI Taxonomy" id="165179"/>
    <lineage>
        <taxon>Bacteria</taxon>
        <taxon>Pseudomonadati</taxon>
        <taxon>Bacteroidota</taxon>
        <taxon>Bacteroidia</taxon>
        <taxon>Bacteroidales</taxon>
        <taxon>Prevotellaceae</taxon>
        <taxon>Segatella</taxon>
    </lineage>
</organism>
<dbReference type="Proteomes" id="UP000285776">
    <property type="component" value="Unassembled WGS sequence"/>
</dbReference>
<dbReference type="EMBL" id="QSAV01000001">
    <property type="protein sequence ID" value="RGW83074.1"/>
    <property type="molecule type" value="Genomic_DNA"/>
</dbReference>
<dbReference type="EMBL" id="QRVN01000003">
    <property type="protein sequence ID" value="RGS48438.1"/>
    <property type="molecule type" value="Genomic_DNA"/>
</dbReference>
<protein>
    <submittedName>
        <fullName evidence="2">Uncharacterized protein</fullName>
    </submittedName>
</protein>
<reference evidence="3 4" key="1">
    <citation type="submission" date="2018-08" db="EMBL/GenBank/DDBJ databases">
        <title>A genome reference for cultivated species of the human gut microbiota.</title>
        <authorList>
            <person name="Zou Y."/>
            <person name="Xue W."/>
            <person name="Luo G."/>
        </authorList>
    </citation>
    <scope>NUCLEOTIDE SEQUENCE [LARGE SCALE GENOMIC DNA]</scope>
    <source>
        <strain evidence="2 3">AF10-17</strain>
        <strain evidence="1 4">AF22-1</strain>
    </source>
</reference>
<gene>
    <name evidence="2" type="ORF">DWV53_00355</name>
    <name evidence="1" type="ORF">DWX90_02475</name>
</gene>
<dbReference type="Proteomes" id="UP000286113">
    <property type="component" value="Unassembled WGS sequence"/>
</dbReference>
<dbReference type="AlphaFoldDB" id="A0AA92UB74"/>
<evidence type="ECO:0000313" key="3">
    <source>
        <dbReference type="Proteomes" id="UP000285776"/>
    </source>
</evidence>
<evidence type="ECO:0000313" key="1">
    <source>
        <dbReference type="EMBL" id="RGS48438.1"/>
    </source>
</evidence>
<evidence type="ECO:0000313" key="4">
    <source>
        <dbReference type="Proteomes" id="UP000286113"/>
    </source>
</evidence>
<evidence type="ECO:0000313" key="2">
    <source>
        <dbReference type="EMBL" id="RGW83074.1"/>
    </source>
</evidence>
<proteinExistence type="predicted"/>
<comment type="caution">
    <text evidence="2">The sequence shown here is derived from an EMBL/GenBank/DDBJ whole genome shotgun (WGS) entry which is preliminary data.</text>
</comment>
<name>A0AA92UB74_9BACT</name>
<sequence>MKKLIVFMLLFCMFSCTQERRERHMVSFIVKDLERYPMGKNSYLIVNSKDVPIWYNRIKGSYWVGPFYEDLIQSPFGFSFSSGNVYKIAASENVYMFDKHMKSKDV</sequence>
<accession>A0AA92UB74</accession>